<dbReference type="PANTHER" id="PTHR42951">
    <property type="entry name" value="METALLO-BETA-LACTAMASE DOMAIN-CONTAINING"/>
    <property type="match status" value="1"/>
</dbReference>
<dbReference type="AlphaFoldDB" id="A0A7C5L3V2"/>
<dbReference type="Proteomes" id="UP000885792">
    <property type="component" value="Unassembled WGS sequence"/>
</dbReference>
<protein>
    <submittedName>
        <fullName evidence="2">MBL fold metallo-hydrolase</fullName>
    </submittedName>
</protein>
<reference evidence="2" key="1">
    <citation type="journal article" date="2020" name="mSystems">
        <title>Genome- and Community-Level Interaction Insights into Carbon Utilization and Element Cycling Functions of Hydrothermarchaeota in Hydrothermal Sediment.</title>
        <authorList>
            <person name="Zhou Z."/>
            <person name="Liu Y."/>
            <person name="Xu W."/>
            <person name="Pan J."/>
            <person name="Luo Z.H."/>
            <person name="Li M."/>
        </authorList>
    </citation>
    <scope>NUCLEOTIDE SEQUENCE [LARGE SCALE GENOMIC DNA]</scope>
    <source>
        <strain evidence="2">HyVt-501</strain>
    </source>
</reference>
<comment type="caution">
    <text evidence="2">The sequence shown here is derived from an EMBL/GenBank/DDBJ whole genome shotgun (WGS) entry which is preliminary data.</text>
</comment>
<sequence length="255" mass="29214">MVRMLLSLLFFLSPVFPLVLEKVSEKVYMVRGGYGLPSEENRGLISNAYAVLTREGWVVIDTLSTPELAREFISELKKVREAPILYVIATHYHMDHWFGIAPFKEEGAKFIAHRNLKRFYDEGFADEVLESAIKTFGVFEGVRLVPPDLVVESRVRLRVGREIFEIIPMTPAHTNSDLVVRVGDLFFVGDLVSYGRIPFLGDRNVSTRRWLGVLRRLESMRPGKILMGHGEPADLRAIEWTASYITHVRERVRLL</sequence>
<gene>
    <name evidence="2" type="ORF">ENJ61_09145</name>
</gene>
<dbReference type="SMART" id="SM00849">
    <property type="entry name" value="Lactamase_B"/>
    <property type="match status" value="1"/>
</dbReference>
<feature type="domain" description="Metallo-beta-lactamase" evidence="1">
    <location>
        <begin position="45"/>
        <end position="229"/>
    </location>
</feature>
<proteinExistence type="predicted"/>
<dbReference type="InterPro" id="IPR036866">
    <property type="entry name" value="RibonucZ/Hydroxyglut_hydro"/>
</dbReference>
<accession>A0A7C5L3V2</accession>
<feature type="non-terminal residue" evidence="2">
    <location>
        <position position="255"/>
    </location>
</feature>
<dbReference type="CDD" id="cd16282">
    <property type="entry name" value="metallo-hydrolase-like_MBL-fold"/>
    <property type="match status" value="1"/>
</dbReference>
<evidence type="ECO:0000313" key="2">
    <source>
        <dbReference type="EMBL" id="HHJ65052.1"/>
    </source>
</evidence>
<name>A0A7C5L3V2_AQUAO</name>
<evidence type="ECO:0000259" key="1">
    <source>
        <dbReference type="SMART" id="SM00849"/>
    </source>
</evidence>
<organism evidence="2">
    <name type="scientific">Aquifex aeolicus</name>
    <dbReference type="NCBI Taxonomy" id="63363"/>
    <lineage>
        <taxon>Bacteria</taxon>
        <taxon>Pseudomonadati</taxon>
        <taxon>Aquificota</taxon>
        <taxon>Aquificia</taxon>
        <taxon>Aquificales</taxon>
        <taxon>Aquificaceae</taxon>
        <taxon>Aquifex</taxon>
    </lineage>
</organism>
<dbReference type="InterPro" id="IPR001279">
    <property type="entry name" value="Metallo-B-lactamas"/>
</dbReference>
<dbReference type="Pfam" id="PF00753">
    <property type="entry name" value="Lactamase_B"/>
    <property type="match status" value="1"/>
</dbReference>
<dbReference type="PANTHER" id="PTHR42951:SF20">
    <property type="entry name" value="BETA LACTAMASE"/>
    <property type="match status" value="1"/>
</dbReference>
<dbReference type="Gene3D" id="3.60.15.10">
    <property type="entry name" value="Ribonuclease Z/Hydroxyacylglutathione hydrolase-like"/>
    <property type="match status" value="1"/>
</dbReference>
<dbReference type="InterPro" id="IPR050855">
    <property type="entry name" value="NDM-1-like"/>
</dbReference>
<dbReference type="EMBL" id="DRNB01000344">
    <property type="protein sequence ID" value="HHJ65052.1"/>
    <property type="molecule type" value="Genomic_DNA"/>
</dbReference>
<dbReference type="SUPFAM" id="SSF56281">
    <property type="entry name" value="Metallo-hydrolase/oxidoreductase"/>
    <property type="match status" value="1"/>
</dbReference>